<evidence type="ECO:0000256" key="2">
    <source>
        <dbReference type="ARBA" id="ARBA00023172"/>
    </source>
</evidence>
<organism evidence="4 5">
    <name type="scientific">Faecalibacterium wellingii</name>
    <dbReference type="NCBI Taxonomy" id="2929491"/>
    <lineage>
        <taxon>Bacteria</taxon>
        <taxon>Bacillati</taxon>
        <taxon>Bacillota</taxon>
        <taxon>Clostridia</taxon>
        <taxon>Eubacteriales</taxon>
        <taxon>Oscillospiraceae</taxon>
        <taxon>Faecalibacterium</taxon>
    </lineage>
</organism>
<accession>A0AB35Y787</accession>
<dbReference type="InterPro" id="IPR011010">
    <property type="entry name" value="DNA_brk_join_enz"/>
</dbReference>
<dbReference type="RefSeq" id="WP_374121334.1">
    <property type="nucleotide sequence ID" value="NZ_JBBFGL010000047.1"/>
</dbReference>
<protein>
    <submittedName>
        <fullName evidence="4">Site-specific integrase</fullName>
    </submittedName>
</protein>
<dbReference type="SUPFAM" id="SSF56349">
    <property type="entry name" value="DNA breaking-rejoining enzymes"/>
    <property type="match status" value="1"/>
</dbReference>
<evidence type="ECO:0000313" key="4">
    <source>
        <dbReference type="EMBL" id="MEJ5197270.1"/>
    </source>
</evidence>
<feature type="non-terminal residue" evidence="4">
    <location>
        <position position="1"/>
    </location>
</feature>
<evidence type="ECO:0000256" key="1">
    <source>
        <dbReference type="ARBA" id="ARBA00023125"/>
    </source>
</evidence>
<evidence type="ECO:0000313" key="5">
    <source>
        <dbReference type="Proteomes" id="UP001373196"/>
    </source>
</evidence>
<keyword evidence="2" id="KW-0233">DNA recombination</keyword>
<dbReference type="GO" id="GO:0003677">
    <property type="term" value="F:DNA binding"/>
    <property type="evidence" value="ECO:0007669"/>
    <property type="project" value="UniProtKB-KW"/>
</dbReference>
<dbReference type="InterPro" id="IPR010998">
    <property type="entry name" value="Integrase_recombinase_N"/>
</dbReference>
<feature type="domain" description="Tyr recombinase" evidence="3">
    <location>
        <begin position="50"/>
        <end position="118"/>
    </location>
</feature>
<comment type="caution">
    <text evidence="4">The sequence shown here is derived from an EMBL/GenBank/DDBJ whole genome shotgun (WGS) entry which is preliminary data.</text>
</comment>
<dbReference type="EMBL" id="JBBFGL010000047">
    <property type="protein sequence ID" value="MEJ5197270.1"/>
    <property type="molecule type" value="Genomic_DNA"/>
</dbReference>
<dbReference type="InterPro" id="IPR013762">
    <property type="entry name" value="Integrase-like_cat_sf"/>
</dbReference>
<evidence type="ECO:0000259" key="3">
    <source>
        <dbReference type="PROSITE" id="PS51898"/>
    </source>
</evidence>
<gene>
    <name evidence="4" type="ORF">WF834_14155</name>
</gene>
<dbReference type="GO" id="GO:0015074">
    <property type="term" value="P:DNA integration"/>
    <property type="evidence" value="ECO:0007669"/>
    <property type="project" value="InterPro"/>
</dbReference>
<name>A0AB35Y787_9FIRM</name>
<dbReference type="Proteomes" id="UP001373196">
    <property type="component" value="Unassembled WGS sequence"/>
</dbReference>
<dbReference type="GO" id="GO:0006310">
    <property type="term" value="P:DNA recombination"/>
    <property type="evidence" value="ECO:0007669"/>
    <property type="project" value="UniProtKB-KW"/>
</dbReference>
<sequence length="118" mass="13253">LTEKQKQRFLSGTTIHEVHRLLGTAFQYAVEWGILVKSPVPVDSPKKSTQERTIWTVEEMRAALDSMEDPILHLAVHLTLVGALREGEIVGLTPEDLDFDAADGIGTFRINKSMQRVR</sequence>
<dbReference type="Gene3D" id="1.10.443.10">
    <property type="entry name" value="Intergrase catalytic core"/>
    <property type="match status" value="1"/>
</dbReference>
<dbReference type="InterPro" id="IPR002104">
    <property type="entry name" value="Integrase_catalytic"/>
</dbReference>
<dbReference type="Gene3D" id="1.10.150.130">
    <property type="match status" value="1"/>
</dbReference>
<proteinExistence type="predicted"/>
<feature type="non-terminal residue" evidence="4">
    <location>
        <position position="118"/>
    </location>
</feature>
<dbReference type="AlphaFoldDB" id="A0AB35Y787"/>
<reference evidence="4" key="1">
    <citation type="submission" date="2024-03" db="EMBL/GenBank/DDBJ databases">
        <authorList>
            <person name="Plomp N."/>
            <person name="Harmsen H.J."/>
        </authorList>
    </citation>
    <scope>NUCLEOTIDE SEQUENCE</scope>
    <source>
        <strain evidence="4">HTF-128</strain>
    </source>
</reference>
<dbReference type="PROSITE" id="PS51898">
    <property type="entry name" value="TYR_RECOMBINASE"/>
    <property type="match status" value="1"/>
</dbReference>
<keyword evidence="1" id="KW-0238">DNA-binding</keyword>